<evidence type="ECO:0000256" key="1">
    <source>
        <dbReference type="SAM" id="MobiDB-lite"/>
    </source>
</evidence>
<feature type="compositionally biased region" description="Low complexity" evidence="1">
    <location>
        <begin position="148"/>
        <end position="171"/>
    </location>
</feature>
<keyword evidence="2" id="KW-1133">Transmembrane helix</keyword>
<feature type="transmembrane region" description="Helical" evidence="2">
    <location>
        <begin position="183"/>
        <end position="208"/>
    </location>
</feature>
<accession>A0A1L9THB0</accession>
<dbReference type="Proteomes" id="UP000184356">
    <property type="component" value="Unassembled WGS sequence"/>
</dbReference>
<organism evidence="3 4">
    <name type="scientific">Aspergillus sydowii CBS 593.65</name>
    <dbReference type="NCBI Taxonomy" id="1036612"/>
    <lineage>
        <taxon>Eukaryota</taxon>
        <taxon>Fungi</taxon>
        <taxon>Dikarya</taxon>
        <taxon>Ascomycota</taxon>
        <taxon>Pezizomycotina</taxon>
        <taxon>Eurotiomycetes</taxon>
        <taxon>Eurotiomycetidae</taxon>
        <taxon>Eurotiales</taxon>
        <taxon>Aspergillaceae</taxon>
        <taxon>Aspergillus</taxon>
        <taxon>Aspergillus subgen. Nidulantes</taxon>
    </lineage>
</organism>
<evidence type="ECO:0008006" key="5">
    <source>
        <dbReference type="Google" id="ProtNLM"/>
    </source>
</evidence>
<dbReference type="EMBL" id="KV878586">
    <property type="protein sequence ID" value="OJJ58693.1"/>
    <property type="molecule type" value="Genomic_DNA"/>
</dbReference>
<protein>
    <recommendedName>
        <fullName evidence="5">Mid2 domain-containing protein</fullName>
    </recommendedName>
</protein>
<sequence>MSRTITSEVVLTKPPDVPGYNGYYSVGENDFSTITCNNDYTFLTGVSGDNTYGQCCSDKGSCDHPTACSDNVLLYADKTPTTCSEACVMVTLHESLSEGQILGWEATLPMCTASTHPTDHFWVATSTTTFTGDDITSSTLTPEPQPTAPSAAPGPTSTSPTDTPASTSTETPDSDGGGSGTNVGAIVGGVVGGFAGLSLILLAAWYILHRRKHKNIEMRELGEGYTAPAGTVR</sequence>
<evidence type="ECO:0000313" key="4">
    <source>
        <dbReference type="Proteomes" id="UP000184356"/>
    </source>
</evidence>
<dbReference type="VEuPathDB" id="FungiDB:ASPSYDRAFT_132309"/>
<dbReference type="RefSeq" id="XP_040702499.1">
    <property type="nucleotide sequence ID" value="XM_040840601.1"/>
</dbReference>
<dbReference type="GeneID" id="63756674"/>
<dbReference type="OrthoDB" id="10369386at2759"/>
<reference evidence="4" key="1">
    <citation type="journal article" date="2017" name="Genome Biol.">
        <title>Comparative genomics reveals high biological diversity and specific adaptations in the industrially and medically important fungal genus Aspergillus.</title>
        <authorList>
            <person name="de Vries R.P."/>
            <person name="Riley R."/>
            <person name="Wiebenga A."/>
            <person name="Aguilar-Osorio G."/>
            <person name="Amillis S."/>
            <person name="Uchima C.A."/>
            <person name="Anderluh G."/>
            <person name="Asadollahi M."/>
            <person name="Askin M."/>
            <person name="Barry K."/>
            <person name="Battaglia E."/>
            <person name="Bayram O."/>
            <person name="Benocci T."/>
            <person name="Braus-Stromeyer S.A."/>
            <person name="Caldana C."/>
            <person name="Canovas D."/>
            <person name="Cerqueira G.C."/>
            <person name="Chen F."/>
            <person name="Chen W."/>
            <person name="Choi C."/>
            <person name="Clum A."/>
            <person name="Dos Santos R.A."/>
            <person name="Damasio A.R."/>
            <person name="Diallinas G."/>
            <person name="Emri T."/>
            <person name="Fekete E."/>
            <person name="Flipphi M."/>
            <person name="Freyberg S."/>
            <person name="Gallo A."/>
            <person name="Gournas C."/>
            <person name="Habgood R."/>
            <person name="Hainaut M."/>
            <person name="Harispe M.L."/>
            <person name="Henrissat B."/>
            <person name="Hilden K.S."/>
            <person name="Hope R."/>
            <person name="Hossain A."/>
            <person name="Karabika E."/>
            <person name="Karaffa L."/>
            <person name="Karanyi Z."/>
            <person name="Krasevec N."/>
            <person name="Kuo A."/>
            <person name="Kusch H."/>
            <person name="LaButti K."/>
            <person name="Lagendijk E.L."/>
            <person name="Lapidus A."/>
            <person name="Levasseur A."/>
            <person name="Lindquist E."/>
            <person name="Lipzen A."/>
            <person name="Logrieco A.F."/>
            <person name="MacCabe A."/>
            <person name="Maekelae M.R."/>
            <person name="Malavazi I."/>
            <person name="Melin P."/>
            <person name="Meyer V."/>
            <person name="Mielnichuk N."/>
            <person name="Miskei M."/>
            <person name="Molnar A.P."/>
            <person name="Mule G."/>
            <person name="Ngan C.Y."/>
            <person name="Orejas M."/>
            <person name="Orosz E."/>
            <person name="Ouedraogo J.P."/>
            <person name="Overkamp K.M."/>
            <person name="Park H.-S."/>
            <person name="Perrone G."/>
            <person name="Piumi F."/>
            <person name="Punt P.J."/>
            <person name="Ram A.F."/>
            <person name="Ramon A."/>
            <person name="Rauscher S."/>
            <person name="Record E."/>
            <person name="Riano-Pachon D.M."/>
            <person name="Robert V."/>
            <person name="Roehrig J."/>
            <person name="Ruller R."/>
            <person name="Salamov A."/>
            <person name="Salih N.S."/>
            <person name="Samson R.A."/>
            <person name="Sandor E."/>
            <person name="Sanguinetti M."/>
            <person name="Schuetze T."/>
            <person name="Sepcic K."/>
            <person name="Shelest E."/>
            <person name="Sherlock G."/>
            <person name="Sophianopoulou V."/>
            <person name="Squina F.M."/>
            <person name="Sun H."/>
            <person name="Susca A."/>
            <person name="Todd R.B."/>
            <person name="Tsang A."/>
            <person name="Unkles S.E."/>
            <person name="van de Wiele N."/>
            <person name="van Rossen-Uffink D."/>
            <person name="Oliveira J.V."/>
            <person name="Vesth T.C."/>
            <person name="Visser J."/>
            <person name="Yu J.-H."/>
            <person name="Zhou M."/>
            <person name="Andersen M.R."/>
            <person name="Archer D.B."/>
            <person name="Baker S.E."/>
            <person name="Benoit I."/>
            <person name="Brakhage A.A."/>
            <person name="Braus G.H."/>
            <person name="Fischer R."/>
            <person name="Frisvad J.C."/>
            <person name="Goldman G.H."/>
            <person name="Houbraken J."/>
            <person name="Oakley B."/>
            <person name="Pocsi I."/>
            <person name="Scazzocchio C."/>
            <person name="Seiboth B."/>
            <person name="vanKuyk P.A."/>
            <person name="Wortman J."/>
            <person name="Dyer P.S."/>
            <person name="Grigoriev I.V."/>
        </authorList>
    </citation>
    <scope>NUCLEOTIDE SEQUENCE [LARGE SCALE GENOMIC DNA]</scope>
    <source>
        <strain evidence="4">CBS 593.65</strain>
    </source>
</reference>
<dbReference type="PANTHER" id="PTHR16861">
    <property type="entry name" value="GLYCOPROTEIN 38"/>
    <property type="match status" value="1"/>
</dbReference>
<keyword evidence="4" id="KW-1185">Reference proteome</keyword>
<keyword evidence="2" id="KW-0472">Membrane</keyword>
<dbReference type="AlphaFoldDB" id="A0A1L9THB0"/>
<evidence type="ECO:0000313" key="3">
    <source>
        <dbReference type="EMBL" id="OJJ58693.1"/>
    </source>
</evidence>
<evidence type="ECO:0000256" key="2">
    <source>
        <dbReference type="SAM" id="Phobius"/>
    </source>
</evidence>
<dbReference type="PANTHER" id="PTHR16861:SF4">
    <property type="entry name" value="SH3 DOMAIN PROTEIN (AFU_ORTHOLOGUE AFUA_1G13610)"/>
    <property type="match status" value="1"/>
</dbReference>
<keyword evidence="2" id="KW-0812">Transmembrane</keyword>
<name>A0A1L9THB0_9EURO</name>
<feature type="region of interest" description="Disordered" evidence="1">
    <location>
        <begin position="133"/>
        <end position="180"/>
    </location>
</feature>
<gene>
    <name evidence="3" type="ORF">ASPSYDRAFT_132309</name>
</gene>
<proteinExistence type="predicted"/>